<evidence type="ECO:0000256" key="3">
    <source>
        <dbReference type="ARBA" id="ARBA00022723"/>
    </source>
</evidence>
<protein>
    <submittedName>
        <fullName evidence="5">Uncharacterized conserved protein, DUF849 family</fullName>
    </submittedName>
</protein>
<name>A0A1W2F5W5_9FIRM</name>
<keyword evidence="3" id="KW-0479">Metal-binding</keyword>
<dbReference type="AlphaFoldDB" id="A0A1W2F5W5"/>
<dbReference type="Gene3D" id="3.20.20.70">
    <property type="entry name" value="Aldolase class I"/>
    <property type="match status" value="1"/>
</dbReference>
<evidence type="ECO:0000256" key="2">
    <source>
        <dbReference type="ARBA" id="ARBA00022679"/>
    </source>
</evidence>
<gene>
    <name evidence="5" type="ORF">SAMN04488500_1504</name>
</gene>
<dbReference type="EMBL" id="FWXI01000050">
    <property type="protein sequence ID" value="SMD17313.1"/>
    <property type="molecule type" value="Genomic_DNA"/>
</dbReference>
<dbReference type="Proteomes" id="UP000192738">
    <property type="component" value="Unassembled WGS sequence"/>
</dbReference>
<proteinExistence type="predicted"/>
<evidence type="ECO:0000313" key="5">
    <source>
        <dbReference type="EMBL" id="SMD17313.1"/>
    </source>
</evidence>
<evidence type="ECO:0000256" key="1">
    <source>
        <dbReference type="ARBA" id="ARBA00001947"/>
    </source>
</evidence>
<keyword evidence="6" id="KW-1185">Reference proteome</keyword>
<dbReference type="Pfam" id="PF05853">
    <property type="entry name" value="BKACE"/>
    <property type="match status" value="1"/>
</dbReference>
<dbReference type="GO" id="GO:0043720">
    <property type="term" value="F:3-keto-5-aminohexanoate cleavage activity"/>
    <property type="evidence" value="ECO:0007669"/>
    <property type="project" value="InterPro"/>
</dbReference>
<dbReference type="GO" id="GO:0046872">
    <property type="term" value="F:metal ion binding"/>
    <property type="evidence" value="ECO:0007669"/>
    <property type="project" value="UniProtKB-KW"/>
</dbReference>
<dbReference type="OrthoDB" id="63399at2"/>
<reference evidence="5 6" key="1">
    <citation type="submission" date="2017-04" db="EMBL/GenBank/DDBJ databases">
        <authorList>
            <person name="Afonso C.L."/>
            <person name="Miller P.J."/>
            <person name="Scott M.A."/>
            <person name="Spackman E."/>
            <person name="Goraichik I."/>
            <person name="Dimitrov K.M."/>
            <person name="Suarez D.L."/>
            <person name="Swayne D.E."/>
        </authorList>
    </citation>
    <scope>NUCLEOTIDE SEQUENCE [LARGE SCALE GENOMIC DNA]</scope>
    <source>
        <strain evidence="5 6">DSM 5090</strain>
    </source>
</reference>
<keyword evidence="2" id="KW-0808">Transferase</keyword>
<dbReference type="InterPro" id="IPR008567">
    <property type="entry name" value="BKACE"/>
</dbReference>
<dbReference type="RefSeq" id="WP_139796393.1">
    <property type="nucleotide sequence ID" value="NZ_CP155572.1"/>
</dbReference>
<evidence type="ECO:0000313" key="6">
    <source>
        <dbReference type="Proteomes" id="UP000192738"/>
    </source>
</evidence>
<accession>A0A1W2F5W5</accession>
<sequence length="307" mass="33459">MVSKVVITAAITGAIHTPSMSCYLPSSPATIIEDAVKAHEAGAAVVHIHARSPNNGKPTSDLGLMREIAAGIKQRCDAIICMTTGGAQELATEERLAPVAELKPEIASCCAGTMNFNFSDVACSIKNPKFDWEIPYLKESQNFAFTNTFEDLSHYILTMNKAESVPEYEIYDVGMINNISYFYKRWLAKRPIYLQFILGVTGGIPATIDNLTYLVKTAREEFGDFIWSCAAKDNSQFLLGPAAIAMGGNVRVGLEDNLYIKPNVLAKSSAEQVGKMRQITELMGGEVASANDVRIMLGLKGRSNVNY</sequence>
<keyword evidence="4" id="KW-0862">Zinc</keyword>
<dbReference type="InterPro" id="IPR013785">
    <property type="entry name" value="Aldolase_TIM"/>
</dbReference>
<dbReference type="STRING" id="112901.SAMN04488500_1504"/>
<dbReference type="PANTHER" id="PTHR37418">
    <property type="entry name" value="3-KETO-5-AMINOHEXANOATE CLEAVAGE ENZYME-RELATED"/>
    <property type="match status" value="1"/>
</dbReference>
<dbReference type="PANTHER" id="PTHR37418:SF2">
    <property type="entry name" value="3-KETO-5-AMINOHEXANOATE CLEAVAGE ENZYME"/>
    <property type="match status" value="1"/>
</dbReference>
<evidence type="ECO:0000256" key="4">
    <source>
        <dbReference type="ARBA" id="ARBA00022833"/>
    </source>
</evidence>
<comment type="cofactor">
    <cofactor evidence="1">
        <name>Zn(2+)</name>
        <dbReference type="ChEBI" id="CHEBI:29105"/>
    </cofactor>
</comment>
<organism evidence="5 6">
    <name type="scientific">Sporomusa malonica</name>
    <dbReference type="NCBI Taxonomy" id="112901"/>
    <lineage>
        <taxon>Bacteria</taxon>
        <taxon>Bacillati</taxon>
        <taxon>Bacillota</taxon>
        <taxon>Negativicutes</taxon>
        <taxon>Selenomonadales</taxon>
        <taxon>Sporomusaceae</taxon>
        <taxon>Sporomusa</taxon>
    </lineage>
</organism>